<accession>A0A6J7NT58</accession>
<reference evidence="1" key="1">
    <citation type="submission" date="2020-05" db="EMBL/GenBank/DDBJ databases">
        <authorList>
            <person name="Chiriac C."/>
            <person name="Salcher M."/>
            <person name="Ghai R."/>
            <person name="Kavagutti S V."/>
        </authorList>
    </citation>
    <scope>NUCLEOTIDE SEQUENCE</scope>
</reference>
<dbReference type="Pfam" id="PF13289">
    <property type="entry name" value="SIR2_2"/>
    <property type="match status" value="1"/>
</dbReference>
<sequence length="524" mass="57551">MEHTAPRGHLFVIDGDLNYLCCDAVLVPSSFDMGFSSGLWSKRVPNPAEVRRLTAHDRVSGWKVIPDRRASEPQVWIGNVGLNLPDTEPYVAVAEKFVEDAHEALKSEIRCPRLALGVVGTGEGGMRGNKGDMVEALVRRLFELADRLSVDIVLVAWGVDMYAACQRARKRVQPNPRPLGELIDCPDIERVDSAVSSIAASVRSRRLVAFVGAGVSMGAGLPSWKGLLDELALEAGGPLADLDRLHLLDPRDQAMVIQKRLGKDTFRAKLNDKFSTKDYALAHGLLASLDPHEVVTTNYDALMEQAFGEFRRPAVLPYAPVGTDGRWLLKLHGTIDELASIVLTRDDYLGLPERSQALFGIVQAMLMTRHMLFVGYSLSDDSFHRVVHDVRRARGHGQSDTKLGTVLTLFEDPLLSALWGGDLDIVPVAQARDHISHPAERSASRQLDIVLDRIGLLSADVTSFLLDDTYASMLDRHEETVRDDLLQLMGHLDGSSPIDVQVREMLATVLRSASGDVQDSAGRP</sequence>
<evidence type="ECO:0000313" key="1">
    <source>
        <dbReference type="EMBL" id="CAB4993959.1"/>
    </source>
</evidence>
<organism evidence="1">
    <name type="scientific">freshwater metagenome</name>
    <dbReference type="NCBI Taxonomy" id="449393"/>
    <lineage>
        <taxon>unclassified sequences</taxon>
        <taxon>metagenomes</taxon>
        <taxon>ecological metagenomes</taxon>
    </lineage>
</organism>
<dbReference type="Gene3D" id="3.40.50.1220">
    <property type="entry name" value="TPP-binding domain"/>
    <property type="match status" value="1"/>
</dbReference>
<proteinExistence type="predicted"/>
<protein>
    <submittedName>
        <fullName evidence="1">Unannotated protein</fullName>
    </submittedName>
</protein>
<dbReference type="AlphaFoldDB" id="A0A6J7NT58"/>
<gene>
    <name evidence="1" type="ORF">UFOPK3931_01665</name>
</gene>
<dbReference type="InterPro" id="IPR029035">
    <property type="entry name" value="DHS-like_NAD/FAD-binding_dom"/>
</dbReference>
<name>A0A6J7NT58_9ZZZZ</name>
<dbReference type="EMBL" id="CAFBOL010000042">
    <property type="protein sequence ID" value="CAB4993959.1"/>
    <property type="molecule type" value="Genomic_DNA"/>
</dbReference>
<dbReference type="SUPFAM" id="SSF52467">
    <property type="entry name" value="DHS-like NAD/FAD-binding domain"/>
    <property type="match status" value="1"/>
</dbReference>